<keyword evidence="1" id="KW-0175">Coiled coil</keyword>
<feature type="coiled-coil region" evidence="1">
    <location>
        <begin position="14"/>
        <end position="41"/>
    </location>
</feature>
<evidence type="ECO:0000313" key="3">
    <source>
        <dbReference type="Proteomes" id="UP001623852"/>
    </source>
</evidence>
<dbReference type="InterPro" id="IPR036249">
    <property type="entry name" value="Thioredoxin-like_sf"/>
</dbReference>
<organism evidence="2 3">
    <name type="scientific">Flavobacterium soyae</name>
    <dbReference type="NCBI Taxonomy" id="2903098"/>
    <lineage>
        <taxon>Bacteria</taxon>
        <taxon>Pseudomonadati</taxon>
        <taxon>Bacteroidota</taxon>
        <taxon>Flavobacteriia</taxon>
        <taxon>Flavobacteriales</taxon>
        <taxon>Flavobacteriaceae</taxon>
        <taxon>Flavobacterium</taxon>
    </lineage>
</organism>
<dbReference type="PROSITE" id="PS51257">
    <property type="entry name" value="PROKAR_LIPOPROTEIN"/>
    <property type="match status" value="1"/>
</dbReference>
<dbReference type="RefSeq" id="WP_406843689.1">
    <property type="nucleotide sequence ID" value="NZ_CP150845.1"/>
</dbReference>
<sequence length="192" mass="22439">MNKILLLLAILPFLISCQNKKEQKDNNLEKLQKQVQELMKNQIDFFMNGTPKYFSAKTINGKLFNSQDFKNKNLVVFIYDKSYLKKSDTYDMTKELNEIYNSYKDKIKFVGIIEGYVENQNELNEYLKKSKILFEQIDNTKSHDKPEILNYNMYCSPAKILINSNGKVIHSSCGGGNSYELIQKLDSIKNFR</sequence>
<proteinExistence type="predicted"/>
<reference evidence="2 3" key="1">
    <citation type="submission" date="2024-03" db="EMBL/GenBank/DDBJ databases">
        <title>Flavobacterium soyae.</title>
        <authorList>
            <person name="Zheng W."/>
        </authorList>
    </citation>
    <scope>NUCLEOTIDE SEQUENCE [LARGE SCALE GENOMIC DNA]</scope>
    <source>
        <strain evidence="2 3">55</strain>
    </source>
</reference>
<protein>
    <submittedName>
        <fullName evidence="2">AhpC/TSA family protein</fullName>
    </submittedName>
</protein>
<dbReference type="Gene3D" id="3.40.30.10">
    <property type="entry name" value="Glutaredoxin"/>
    <property type="match status" value="1"/>
</dbReference>
<keyword evidence="3" id="KW-1185">Reference proteome</keyword>
<dbReference type="SUPFAM" id="SSF52833">
    <property type="entry name" value="Thioredoxin-like"/>
    <property type="match status" value="1"/>
</dbReference>
<evidence type="ECO:0000313" key="2">
    <source>
        <dbReference type="EMBL" id="WYZ18885.1"/>
    </source>
</evidence>
<gene>
    <name evidence="2" type="ORF">AABD74_17180</name>
</gene>
<dbReference type="EMBL" id="CP150845">
    <property type="protein sequence ID" value="WYZ18885.1"/>
    <property type="molecule type" value="Genomic_DNA"/>
</dbReference>
<dbReference type="Proteomes" id="UP001623852">
    <property type="component" value="Chromosome"/>
</dbReference>
<name>A0ABZ2UC61_9FLAO</name>
<evidence type="ECO:0000256" key="1">
    <source>
        <dbReference type="SAM" id="Coils"/>
    </source>
</evidence>
<accession>A0ABZ2UC61</accession>